<dbReference type="PANTHER" id="PTHR43085">
    <property type="entry name" value="HEXOKINASE FAMILY MEMBER"/>
    <property type="match status" value="1"/>
</dbReference>
<dbReference type="PANTHER" id="PTHR43085:SF57">
    <property type="entry name" value="CARBOHYDRATE KINASE PFKB DOMAIN-CONTAINING PROTEIN"/>
    <property type="match status" value="1"/>
</dbReference>
<dbReference type="SUPFAM" id="SSF53613">
    <property type="entry name" value="Ribokinase-like"/>
    <property type="match status" value="1"/>
</dbReference>
<dbReference type="Proteomes" id="UP001217485">
    <property type="component" value="Unassembled WGS sequence"/>
</dbReference>
<sequence length="300" mass="30244">MASNLASAGRSTAARVAPSRVVTLDVICAGEALWDLAPPGGASLRFRPSGGAVNAAVALARSGLRVGLAAALGDNAPGRALLARVAAVGVDVAGVALIPARQGLIVLEDTGGARHMVAHRAEDDLPLSVPEGWAAPVLLLSGISPALAPIAALCRAARAARRTGTVVVVDLNARWRLWAGRDPRVLHALLREADVVRCSAADLVGLGLDDAQVRAAMRPSATLVLTQGAGAARAAGPFGEIALAPPVVAQARAAGAGDAFTAAICAEIARAGDHGPERSDLWARAIQRGHAAASAKVGRR</sequence>
<proteinExistence type="inferred from homology"/>
<keyword evidence="6" id="KW-1185">Reference proteome</keyword>
<feature type="domain" description="Carbohydrate kinase PfkB" evidence="4">
    <location>
        <begin position="41"/>
        <end position="299"/>
    </location>
</feature>
<keyword evidence="2" id="KW-0808">Transferase</keyword>
<protein>
    <submittedName>
        <fullName evidence="5">PfkB family carbohydrate kinase</fullName>
    </submittedName>
</protein>
<comment type="similarity">
    <text evidence="1">Belongs to the carbohydrate kinase PfkB family.</text>
</comment>
<dbReference type="Pfam" id="PF00294">
    <property type="entry name" value="PfkB"/>
    <property type="match status" value="1"/>
</dbReference>
<organism evidence="5 6">
    <name type="scientific">Sorangium atrum</name>
    <dbReference type="NCBI Taxonomy" id="2995308"/>
    <lineage>
        <taxon>Bacteria</taxon>
        <taxon>Pseudomonadati</taxon>
        <taxon>Myxococcota</taxon>
        <taxon>Polyangia</taxon>
        <taxon>Polyangiales</taxon>
        <taxon>Polyangiaceae</taxon>
        <taxon>Sorangium</taxon>
    </lineage>
</organism>
<gene>
    <name evidence="5" type="ORF">POL72_17455</name>
</gene>
<evidence type="ECO:0000259" key="4">
    <source>
        <dbReference type="Pfam" id="PF00294"/>
    </source>
</evidence>
<dbReference type="InterPro" id="IPR011611">
    <property type="entry name" value="PfkB_dom"/>
</dbReference>
<evidence type="ECO:0000313" key="6">
    <source>
        <dbReference type="Proteomes" id="UP001217485"/>
    </source>
</evidence>
<reference evidence="5 6" key="1">
    <citation type="submission" date="2023-01" db="EMBL/GenBank/DDBJ databases">
        <title>Minimal conservation of predation-associated metabolite biosynthetic gene clusters underscores biosynthetic potential of Myxococcota including descriptions for ten novel species: Archangium lansinium sp. nov., Myxococcus landrumus sp. nov., Nannocystis bai.</title>
        <authorList>
            <person name="Ahearne A."/>
            <person name="Stevens C."/>
            <person name="Dowd S."/>
        </authorList>
    </citation>
    <scope>NUCLEOTIDE SEQUENCE [LARGE SCALE GENOMIC DNA]</scope>
    <source>
        <strain evidence="5 6">WIWO2</strain>
    </source>
</reference>
<name>A0ABT5BZF3_9BACT</name>
<evidence type="ECO:0000256" key="2">
    <source>
        <dbReference type="ARBA" id="ARBA00022679"/>
    </source>
</evidence>
<dbReference type="InterPro" id="IPR050306">
    <property type="entry name" value="PfkB_Carbo_kinase"/>
</dbReference>
<dbReference type="EMBL" id="JAQNDK010000002">
    <property type="protein sequence ID" value="MDC0679535.1"/>
    <property type="molecule type" value="Genomic_DNA"/>
</dbReference>
<accession>A0ABT5BZF3</accession>
<dbReference type="InterPro" id="IPR029056">
    <property type="entry name" value="Ribokinase-like"/>
</dbReference>
<comment type="caution">
    <text evidence="5">The sequence shown here is derived from an EMBL/GenBank/DDBJ whole genome shotgun (WGS) entry which is preliminary data.</text>
</comment>
<dbReference type="RefSeq" id="WP_272096526.1">
    <property type="nucleotide sequence ID" value="NZ_JAQNDK010000002.1"/>
</dbReference>
<evidence type="ECO:0000256" key="1">
    <source>
        <dbReference type="ARBA" id="ARBA00010688"/>
    </source>
</evidence>
<dbReference type="Gene3D" id="3.40.1190.20">
    <property type="match status" value="1"/>
</dbReference>
<evidence type="ECO:0000313" key="5">
    <source>
        <dbReference type="EMBL" id="MDC0679535.1"/>
    </source>
</evidence>
<evidence type="ECO:0000256" key="3">
    <source>
        <dbReference type="ARBA" id="ARBA00022777"/>
    </source>
</evidence>
<dbReference type="GO" id="GO:0016301">
    <property type="term" value="F:kinase activity"/>
    <property type="evidence" value="ECO:0007669"/>
    <property type="project" value="UniProtKB-KW"/>
</dbReference>
<keyword evidence="3 5" id="KW-0418">Kinase</keyword>